<proteinExistence type="inferred from homology"/>
<dbReference type="PANTHER" id="PTHR14490:SF5">
    <property type="entry name" value="PROTEIN KRI1 HOMOLOG"/>
    <property type="match status" value="1"/>
</dbReference>
<dbReference type="AlphaFoldDB" id="A0A067PNJ7"/>
<dbReference type="HOGENOM" id="CLU_009647_2_0_1"/>
<evidence type="ECO:0000313" key="5">
    <source>
        <dbReference type="Proteomes" id="UP000027265"/>
    </source>
</evidence>
<feature type="compositionally biased region" description="Basic and acidic residues" evidence="2">
    <location>
        <begin position="250"/>
        <end position="288"/>
    </location>
</feature>
<feature type="region of interest" description="Disordered" evidence="2">
    <location>
        <begin position="534"/>
        <end position="564"/>
    </location>
</feature>
<comment type="similarity">
    <text evidence="1">Belongs to the KRI1 family.</text>
</comment>
<dbReference type="GO" id="GO:0030686">
    <property type="term" value="C:90S preribosome"/>
    <property type="evidence" value="ECO:0007669"/>
    <property type="project" value="TreeGrafter"/>
</dbReference>
<feature type="region of interest" description="Disordered" evidence="2">
    <location>
        <begin position="671"/>
        <end position="801"/>
    </location>
</feature>
<dbReference type="STRING" id="933084.A0A067PNJ7"/>
<keyword evidence="5" id="KW-1185">Reference proteome</keyword>
<feature type="compositionally biased region" description="Basic and acidic residues" evidence="2">
    <location>
        <begin position="112"/>
        <end position="139"/>
    </location>
</feature>
<dbReference type="Pfam" id="PF05178">
    <property type="entry name" value="Kri1"/>
    <property type="match status" value="1"/>
</dbReference>
<feature type="region of interest" description="Disordered" evidence="2">
    <location>
        <begin position="39"/>
        <end position="75"/>
    </location>
</feature>
<organism evidence="4 5">
    <name type="scientific">Jaapia argillacea MUCL 33604</name>
    <dbReference type="NCBI Taxonomy" id="933084"/>
    <lineage>
        <taxon>Eukaryota</taxon>
        <taxon>Fungi</taxon>
        <taxon>Dikarya</taxon>
        <taxon>Basidiomycota</taxon>
        <taxon>Agaricomycotina</taxon>
        <taxon>Agaricomycetes</taxon>
        <taxon>Agaricomycetidae</taxon>
        <taxon>Jaapiales</taxon>
        <taxon>Jaapiaceae</taxon>
        <taxon>Jaapia</taxon>
    </lineage>
</organism>
<dbReference type="OrthoDB" id="10252032at2759"/>
<sequence length="1101" mass="123863">MLSDSSSPDSESDNDQVQLTINEHFAKAYSYRKEREELQKLKDKYGSDPDTSDPSSEEDSEDLESEDEDGEELTPAVDAAILRTLARIRQKDPAIYEKDKVVFEGELRSKFSVELEERQKTEGKAVSTKRENKEKDKSKPLTIRQQALSSLLTRESISRSPSPAPITHTQEQKALRDETIAAFHQPLQTTSDSDSEEDDSGGLLIPRAKTQDELKREEEEYREFLEREIRDVVGDGGVRELVWVEEGDIRDETRDDEKGKMKMKKEGKAKGKEKRSEKSKEEKAKEDQEFLMSYILNRGWIDRSAKRVPTYQEITHSSKSSTKNAKGKGKAKAEEEEEENGTSGHSSSDEEAPAKKGVDADDGEGDAEEEDDEFEEVAERFESSYNFRFEEPNAGQIQTFPRTLPSIVRRPDTTRTEARQRRKERKEEEKMKKREEVARLKALKLKELRKKLEEVGREGGVGDSAAFFLALHELDLDGEWDPEKHDQQMATLYQDDYFDPEDVMGEGEEYPIEEDIGEKPTWNDDIDVTDLVGELSGDEDQAGSSKSKKKKKKKKGKDQEGVEGVDMDVMDADVDMGDLEEEWDGTEEMRKKKLEEYMESLYELDFNDMVGDLPTRFKYTSVPSNAYALTPAEILMATDQELNQYVGIKQYAPYKKGVKWDTRRNERLKELKGKLSERAPPPGITLHTKGGVTEGGEQGKKRKGKKERMRLKGLGGDGDEGGKGGKLEDQDGAGSKRKAMGSRADVEEEGKGTMEVWPGESSSLTRHSSHLEALVARMSGGDDSEEPEEEPPSRRNEVNTSSLSRFMESPIYRLPREILSNIFVECTATYGHVNPVGRPITLVLSGVAQYWRQLALSSPRLWSSILVWPDDFPKECSAQYIFLIDLFLERSGTFPLSLLVNLEESEVEGLPELLIPAISRCRDLTIFVDDGADKSCAAHQIFSSIEAGAPLLECLSTFGIWMPLNVDIGHGAPSLRTATVCCSPSDICLPWSQLTHLHLGNGDLGLCWLLLKECIDILHHCPLLTHLWFNFEEDGYADEMAPPTLPNLQFLYVGGVTGDSILLEHLIAPRLRELLWGRVCVCSGATNLPSSITLRTGQTHP</sequence>
<dbReference type="Proteomes" id="UP000027265">
    <property type="component" value="Unassembled WGS sequence"/>
</dbReference>
<feature type="compositionally biased region" description="Polar residues" evidence="2">
    <location>
        <begin position="143"/>
        <end position="161"/>
    </location>
</feature>
<dbReference type="GO" id="GO:0000447">
    <property type="term" value="P:endonucleolytic cleavage in ITS1 to separate SSU-rRNA from 5.8S rRNA and LSU-rRNA from tricistronic rRNA transcript (SSU-rRNA, 5.8S rRNA, LSU-rRNA)"/>
    <property type="evidence" value="ECO:0007669"/>
    <property type="project" value="TreeGrafter"/>
</dbReference>
<feature type="domain" description="Kri1-like C-terminal" evidence="3">
    <location>
        <begin position="592"/>
        <end position="670"/>
    </location>
</feature>
<dbReference type="InterPro" id="IPR024626">
    <property type="entry name" value="Kri1-like_C"/>
</dbReference>
<protein>
    <recommendedName>
        <fullName evidence="3">Kri1-like C-terminal domain-containing protein</fullName>
    </recommendedName>
</protein>
<feature type="compositionally biased region" description="Basic and acidic residues" evidence="2">
    <location>
        <begin position="170"/>
        <end position="179"/>
    </location>
</feature>
<evidence type="ECO:0000259" key="3">
    <source>
        <dbReference type="Pfam" id="PF12936"/>
    </source>
</evidence>
<evidence type="ECO:0000256" key="2">
    <source>
        <dbReference type="SAM" id="MobiDB-lite"/>
    </source>
</evidence>
<gene>
    <name evidence="4" type="ORF">JAAARDRAFT_48271</name>
</gene>
<dbReference type="Pfam" id="PF12936">
    <property type="entry name" value="Kri1_C"/>
    <property type="match status" value="1"/>
</dbReference>
<feature type="compositionally biased region" description="Basic residues" evidence="2">
    <location>
        <begin position="546"/>
        <end position="556"/>
    </location>
</feature>
<reference evidence="5" key="1">
    <citation type="journal article" date="2014" name="Proc. Natl. Acad. Sci. U.S.A.">
        <title>Extensive sampling of basidiomycete genomes demonstrates inadequacy of the white-rot/brown-rot paradigm for wood decay fungi.</title>
        <authorList>
            <person name="Riley R."/>
            <person name="Salamov A.A."/>
            <person name="Brown D.W."/>
            <person name="Nagy L.G."/>
            <person name="Floudas D."/>
            <person name="Held B.W."/>
            <person name="Levasseur A."/>
            <person name="Lombard V."/>
            <person name="Morin E."/>
            <person name="Otillar R."/>
            <person name="Lindquist E.A."/>
            <person name="Sun H."/>
            <person name="LaButti K.M."/>
            <person name="Schmutz J."/>
            <person name="Jabbour D."/>
            <person name="Luo H."/>
            <person name="Baker S.E."/>
            <person name="Pisabarro A.G."/>
            <person name="Walton J.D."/>
            <person name="Blanchette R.A."/>
            <person name="Henrissat B."/>
            <person name="Martin F."/>
            <person name="Cullen D."/>
            <person name="Hibbett D.S."/>
            <person name="Grigoriev I.V."/>
        </authorList>
    </citation>
    <scope>NUCLEOTIDE SEQUENCE [LARGE SCALE GENOMIC DNA]</scope>
    <source>
        <strain evidence="5">MUCL 33604</strain>
    </source>
</reference>
<evidence type="ECO:0000256" key="1">
    <source>
        <dbReference type="ARBA" id="ARBA00007473"/>
    </source>
</evidence>
<dbReference type="PANTHER" id="PTHR14490">
    <property type="entry name" value="ZINC FINGER, ZZ TYPE"/>
    <property type="match status" value="1"/>
</dbReference>
<feature type="compositionally biased region" description="Basic and acidic residues" evidence="2">
    <location>
        <begin position="209"/>
        <end position="220"/>
    </location>
</feature>
<feature type="region of interest" description="Disordered" evidence="2">
    <location>
        <begin position="245"/>
        <end position="288"/>
    </location>
</feature>
<dbReference type="GO" id="GO:0005730">
    <property type="term" value="C:nucleolus"/>
    <property type="evidence" value="ECO:0007669"/>
    <property type="project" value="TreeGrafter"/>
</dbReference>
<dbReference type="FunCoup" id="A0A067PNJ7">
    <property type="interactions" value="259"/>
</dbReference>
<feature type="region of interest" description="Disordered" evidence="2">
    <location>
        <begin position="309"/>
        <end position="433"/>
    </location>
</feature>
<dbReference type="InterPro" id="IPR018034">
    <property type="entry name" value="Kri1"/>
</dbReference>
<feature type="compositionally biased region" description="Acidic residues" evidence="2">
    <location>
        <begin position="55"/>
        <end position="72"/>
    </location>
</feature>
<feature type="compositionally biased region" description="Acidic residues" evidence="2">
    <location>
        <begin position="360"/>
        <end position="376"/>
    </location>
</feature>
<feature type="compositionally biased region" description="Basic and acidic residues" evidence="2">
    <location>
        <begin position="409"/>
        <end position="433"/>
    </location>
</feature>
<accession>A0A067PNJ7</accession>
<evidence type="ECO:0000313" key="4">
    <source>
        <dbReference type="EMBL" id="KDQ56369.1"/>
    </source>
</evidence>
<feature type="compositionally biased region" description="Basic residues" evidence="2">
    <location>
        <begin position="700"/>
        <end position="711"/>
    </location>
</feature>
<dbReference type="EMBL" id="KL197722">
    <property type="protein sequence ID" value="KDQ56369.1"/>
    <property type="molecule type" value="Genomic_DNA"/>
</dbReference>
<dbReference type="InParanoid" id="A0A067PNJ7"/>
<name>A0A067PNJ7_9AGAM</name>
<feature type="region of interest" description="Disordered" evidence="2">
    <location>
        <begin position="112"/>
        <end position="220"/>
    </location>
</feature>
<feature type="compositionally biased region" description="Basic and acidic residues" evidence="2">
    <location>
        <begin position="720"/>
        <end position="729"/>
    </location>
</feature>